<protein>
    <submittedName>
        <fullName evidence="1">Uncharacterized protein</fullName>
    </submittedName>
</protein>
<name>A0A2I9DP45_9DEIO</name>
<proteinExistence type="predicted"/>
<comment type="caution">
    <text evidence="1">The sequence shown here is derived from an EMBL/GenBank/DDBJ whole genome shotgun (WGS) entry which is preliminary data.</text>
</comment>
<dbReference type="Proteomes" id="UP000236569">
    <property type="component" value="Unassembled WGS sequence"/>
</dbReference>
<dbReference type="AlphaFoldDB" id="A0A2I9DP45"/>
<gene>
    <name evidence="1" type="ORF">DAERI_010029</name>
</gene>
<sequence length="66" mass="7312">MTVLSTIPPLTSFWTQGGRLHVCPMPDGVYLSVERHGISSQELTLSREQALDLLRLLQENFAGEDG</sequence>
<dbReference type="OrthoDB" id="9796561at2"/>
<keyword evidence="2" id="KW-1185">Reference proteome</keyword>
<accession>A0A2I9DP45</accession>
<organism evidence="1 2">
    <name type="scientific">Deinococcus aerius</name>
    <dbReference type="NCBI Taxonomy" id="200253"/>
    <lineage>
        <taxon>Bacteria</taxon>
        <taxon>Thermotogati</taxon>
        <taxon>Deinococcota</taxon>
        <taxon>Deinococci</taxon>
        <taxon>Deinococcales</taxon>
        <taxon>Deinococcaceae</taxon>
        <taxon>Deinococcus</taxon>
    </lineage>
</organism>
<dbReference type="EMBL" id="BFAG01000001">
    <property type="protein sequence ID" value="GBF03857.1"/>
    <property type="molecule type" value="Genomic_DNA"/>
</dbReference>
<reference evidence="2" key="1">
    <citation type="submission" date="2018-01" db="EMBL/GenBank/DDBJ databases">
        <title>Draft Genome Sequence of the Radioresistant Bacterium Deinococcus aerius TR0125, Isolated from the Higher Atmosphere above Japan.</title>
        <authorList>
            <person name="Satoh K."/>
            <person name="Arai H."/>
            <person name="Sanzen T."/>
            <person name="Kawaguchi Y."/>
            <person name="Hayashi H."/>
            <person name="Yokobori S."/>
            <person name="Yamagishi A."/>
            <person name="Oono Y."/>
            <person name="Narumi I."/>
        </authorList>
    </citation>
    <scope>NUCLEOTIDE SEQUENCE [LARGE SCALE GENOMIC DNA]</scope>
    <source>
        <strain evidence="2">TR0125</strain>
    </source>
</reference>
<evidence type="ECO:0000313" key="1">
    <source>
        <dbReference type="EMBL" id="GBF03857.1"/>
    </source>
</evidence>
<evidence type="ECO:0000313" key="2">
    <source>
        <dbReference type="Proteomes" id="UP000236569"/>
    </source>
</evidence>